<evidence type="ECO:0000256" key="1">
    <source>
        <dbReference type="ARBA" id="ARBA00011063"/>
    </source>
</evidence>
<accession>A0ABW8TND3</accession>
<evidence type="ECO:0000313" key="5">
    <source>
        <dbReference type="EMBL" id="MFL0267189.1"/>
    </source>
</evidence>
<dbReference type="CDD" id="cd16344">
    <property type="entry name" value="LMWPAP"/>
    <property type="match status" value="1"/>
</dbReference>
<feature type="domain" description="Phosphotyrosine protein phosphatase I" evidence="4">
    <location>
        <begin position="1"/>
        <end position="143"/>
    </location>
</feature>
<evidence type="ECO:0000259" key="4">
    <source>
        <dbReference type="SMART" id="SM00226"/>
    </source>
</evidence>
<dbReference type="Gene3D" id="3.40.50.2300">
    <property type="match status" value="1"/>
</dbReference>
<keyword evidence="6" id="KW-1185">Reference proteome</keyword>
<gene>
    <name evidence="5" type="ORF">ACJDUH_03655</name>
</gene>
<dbReference type="PRINTS" id="PR00719">
    <property type="entry name" value="LMWPTPASE"/>
</dbReference>
<dbReference type="PANTHER" id="PTHR11717">
    <property type="entry name" value="LOW MOLECULAR WEIGHT PROTEIN TYROSINE PHOSPHATASE"/>
    <property type="match status" value="1"/>
</dbReference>
<comment type="similarity">
    <text evidence="1">Belongs to the low molecular weight phosphotyrosine protein phosphatase family.</text>
</comment>
<keyword evidence="2" id="KW-0378">Hydrolase</keyword>
<proteinExistence type="inferred from homology"/>
<dbReference type="InterPro" id="IPR036196">
    <property type="entry name" value="Ptyr_pPase_sf"/>
</dbReference>
<keyword evidence="3" id="KW-0904">Protein phosphatase</keyword>
<dbReference type="PANTHER" id="PTHR11717:SF31">
    <property type="entry name" value="LOW MOLECULAR WEIGHT PROTEIN-TYROSINE-PHOSPHATASE ETP-RELATED"/>
    <property type="match status" value="1"/>
</dbReference>
<reference evidence="5 6" key="1">
    <citation type="submission" date="2024-11" db="EMBL/GenBank/DDBJ databases">
        <authorList>
            <person name="Heng Y.C."/>
            <person name="Lim A.C.H."/>
            <person name="Lee J.K.Y."/>
            <person name="Kittelmann S."/>
        </authorList>
    </citation>
    <scope>NUCLEOTIDE SEQUENCE [LARGE SCALE GENOMIC DNA]</scope>
    <source>
        <strain evidence="5 6">WILCCON 0202</strain>
    </source>
</reference>
<dbReference type="SMART" id="SM00226">
    <property type="entry name" value="LMWPc"/>
    <property type="match status" value="1"/>
</dbReference>
<name>A0ABW8TND3_9CLOT</name>
<dbReference type="Proteomes" id="UP001623661">
    <property type="component" value="Unassembled WGS sequence"/>
</dbReference>
<evidence type="ECO:0000256" key="3">
    <source>
        <dbReference type="ARBA" id="ARBA00022912"/>
    </source>
</evidence>
<sequence length="150" mass="16591">MEVLFVCTGNTCRSCMAEAIFNSLCTIKNVKASSAGLSIVKKSIASIYSAQLIKENLSLDISKRLAIQLTLEMLNNADLILTMTINIKNMILSSFPKLKDKVFSLNEYVGIKGDIVDPYGGDFPVYNKTYEALNNSILLLLDKIKEDKSI</sequence>
<evidence type="ECO:0000313" key="6">
    <source>
        <dbReference type="Proteomes" id="UP001623661"/>
    </source>
</evidence>
<dbReference type="RefSeq" id="WP_406763797.1">
    <property type="nucleotide sequence ID" value="NZ_JBJHZY010000001.1"/>
</dbReference>
<dbReference type="EMBL" id="JBJHZY010000001">
    <property type="protein sequence ID" value="MFL0267189.1"/>
    <property type="molecule type" value="Genomic_DNA"/>
</dbReference>
<organism evidence="5 6">
    <name type="scientific">Candidatus Clostridium radicumherbarum</name>
    <dbReference type="NCBI Taxonomy" id="3381662"/>
    <lineage>
        <taxon>Bacteria</taxon>
        <taxon>Bacillati</taxon>
        <taxon>Bacillota</taxon>
        <taxon>Clostridia</taxon>
        <taxon>Eubacteriales</taxon>
        <taxon>Clostridiaceae</taxon>
        <taxon>Clostridium</taxon>
    </lineage>
</organism>
<protein>
    <submittedName>
        <fullName evidence="5">Low molecular weight protein arginine phosphatase</fullName>
    </submittedName>
</protein>
<dbReference type="InterPro" id="IPR023485">
    <property type="entry name" value="Ptyr_pPase"/>
</dbReference>
<dbReference type="InterPro" id="IPR050438">
    <property type="entry name" value="LMW_PTPase"/>
</dbReference>
<dbReference type="SUPFAM" id="SSF52788">
    <property type="entry name" value="Phosphotyrosine protein phosphatases I"/>
    <property type="match status" value="1"/>
</dbReference>
<evidence type="ECO:0000256" key="2">
    <source>
        <dbReference type="ARBA" id="ARBA00022801"/>
    </source>
</evidence>
<dbReference type="InterPro" id="IPR017867">
    <property type="entry name" value="Tyr_phospatase_low_mol_wt"/>
</dbReference>
<comment type="caution">
    <text evidence="5">The sequence shown here is derived from an EMBL/GenBank/DDBJ whole genome shotgun (WGS) entry which is preliminary data.</text>
</comment>
<dbReference type="Pfam" id="PF01451">
    <property type="entry name" value="LMWPc"/>
    <property type="match status" value="1"/>
</dbReference>